<keyword evidence="8 10" id="KW-0472">Membrane</keyword>
<dbReference type="PANTHER" id="PTHR21092">
    <property type="entry name" value="NICASTRIN"/>
    <property type="match status" value="1"/>
</dbReference>
<comment type="subcellular location">
    <subcellularLocation>
        <location evidence="1">Membrane</location>
        <topology evidence="1">Single-pass type I membrane protein</topology>
    </subcellularLocation>
</comment>
<keyword evidence="7 10" id="KW-1133">Transmembrane helix</keyword>
<evidence type="ECO:0000256" key="2">
    <source>
        <dbReference type="ARBA" id="ARBA00007717"/>
    </source>
</evidence>
<dbReference type="PANTHER" id="PTHR21092:SF0">
    <property type="entry name" value="NICASTRIN"/>
    <property type="match status" value="1"/>
</dbReference>
<reference evidence="13" key="1">
    <citation type="submission" date="2023-08" db="EMBL/GenBank/DDBJ databases">
        <authorList>
            <person name="Audoor S."/>
            <person name="Bilcke G."/>
        </authorList>
    </citation>
    <scope>NUCLEOTIDE SEQUENCE</scope>
</reference>
<keyword evidence="14" id="KW-1185">Reference proteome</keyword>
<keyword evidence="6" id="KW-0914">Notch signaling pathway</keyword>
<feature type="chain" id="PRO_5042091812" description="Nicastrin" evidence="11">
    <location>
        <begin position="18"/>
        <end position="805"/>
    </location>
</feature>
<evidence type="ECO:0000256" key="7">
    <source>
        <dbReference type="ARBA" id="ARBA00022989"/>
    </source>
</evidence>
<dbReference type="SUPFAM" id="SSF53187">
    <property type="entry name" value="Zn-dependent exopeptidases"/>
    <property type="match status" value="1"/>
</dbReference>
<dbReference type="Gene3D" id="3.40.630.10">
    <property type="entry name" value="Zn peptidases"/>
    <property type="match status" value="1"/>
</dbReference>
<dbReference type="InterPro" id="IPR041084">
    <property type="entry name" value="Ncstrn_small"/>
</dbReference>
<name>A0AAD2FW96_9STRA</name>
<evidence type="ECO:0000313" key="14">
    <source>
        <dbReference type="Proteomes" id="UP001295423"/>
    </source>
</evidence>
<evidence type="ECO:0000313" key="13">
    <source>
        <dbReference type="EMBL" id="CAJ1954496.1"/>
    </source>
</evidence>
<evidence type="ECO:0000256" key="6">
    <source>
        <dbReference type="ARBA" id="ARBA00022976"/>
    </source>
</evidence>
<protein>
    <recommendedName>
        <fullName evidence="3">Nicastrin</fullName>
    </recommendedName>
</protein>
<feature type="transmembrane region" description="Helical" evidence="10">
    <location>
        <begin position="772"/>
        <end position="791"/>
    </location>
</feature>
<evidence type="ECO:0000259" key="12">
    <source>
        <dbReference type="Pfam" id="PF18266"/>
    </source>
</evidence>
<sequence>MNFHLLALLFAAVGVSGLDKTTSMDKPFQSSTFKHLKHSACVGLYHRNGRSGCGTTDREIQSGPLYYYNGAENPPAETNYVAVLEEYKFSASIVSTLMGLSGSYLQGILVLNGTVTDTSGDSTSANMNGVVSPGPVYPLGSGTPSENIGYGNTEYPWNGNGDGLNQYDLYGVPIVYVNDEEPSQFIRQASQSQEQESEMGSKIMSNFNYYMGPDGITSKECLTWKDSHNDKWNPKCLPLGGSSVWAFAGSPPPQQVFKSASYESAQGDDAAAADADGNGRKLKNNANIQYNVYESQKPAIIVGTSIDSTSMFHDLAPGTNEGATNTLTMLMAAYLIGQSLNDEALDALSNRIVFGFFEGEAYGYIGSRSFLNDVLNFSCDSDYLVNSVSKDANSELACLYPMRPNMKFKDIGEIAGVLAVDQVGINMEEGLLYVHNDGGGDFGSFLANVLKSSGTSYHTVAASEAQNNNNNGGDYPYPPTALTALQSISGGAYSGAVLTGYDYVFPKRPPYQSHLNWGNGGEISLKSIASAATLMARTALAAAYDDGSFDYETSAAYASNTIAELSPDNEIMKQLYGCLVHNGHCRMFNKHANQDAKNERSRTNFEIGTGASLGTPPNYYVGIYSPEYGQPFVRVGSQVYGAYNGVNYGEKESDAVGMQPRMLQQALRNILNDFLGRGQTDGNGRSCSSESDCTSIDYCLTDSDSATCSAKGVCVCKRAYFHTALDTSISAAVNTDPGFFSLDYDDEQSPIWTEPFWSSTVGVKMYRDTPSGPGYIVLGVGVLAVLMALSFTRKVKSGLQKEKVY</sequence>
<keyword evidence="5 11" id="KW-0732">Signal</keyword>
<gene>
    <name evidence="13" type="ORF">CYCCA115_LOCUS15089</name>
</gene>
<evidence type="ECO:0000256" key="8">
    <source>
        <dbReference type="ARBA" id="ARBA00023136"/>
    </source>
</evidence>
<dbReference type="EMBL" id="CAKOGP040001869">
    <property type="protein sequence ID" value="CAJ1954496.1"/>
    <property type="molecule type" value="Genomic_DNA"/>
</dbReference>
<dbReference type="Pfam" id="PF18266">
    <property type="entry name" value="Ncstrn_small"/>
    <property type="match status" value="1"/>
</dbReference>
<evidence type="ECO:0000256" key="10">
    <source>
        <dbReference type="SAM" id="Phobius"/>
    </source>
</evidence>
<dbReference type="GO" id="GO:0007219">
    <property type="term" value="P:Notch signaling pathway"/>
    <property type="evidence" value="ECO:0007669"/>
    <property type="project" value="UniProtKB-KW"/>
</dbReference>
<organism evidence="13 14">
    <name type="scientific">Cylindrotheca closterium</name>
    <dbReference type="NCBI Taxonomy" id="2856"/>
    <lineage>
        <taxon>Eukaryota</taxon>
        <taxon>Sar</taxon>
        <taxon>Stramenopiles</taxon>
        <taxon>Ochrophyta</taxon>
        <taxon>Bacillariophyta</taxon>
        <taxon>Bacillariophyceae</taxon>
        <taxon>Bacillariophycidae</taxon>
        <taxon>Bacillariales</taxon>
        <taxon>Bacillariaceae</taxon>
        <taxon>Cylindrotheca</taxon>
    </lineage>
</organism>
<dbReference type="GO" id="GO:0005886">
    <property type="term" value="C:plasma membrane"/>
    <property type="evidence" value="ECO:0007669"/>
    <property type="project" value="TreeGrafter"/>
</dbReference>
<dbReference type="Pfam" id="PF05450">
    <property type="entry name" value="Nicastrin"/>
    <property type="match status" value="1"/>
</dbReference>
<keyword evidence="9" id="KW-0325">Glycoprotein</keyword>
<comment type="caution">
    <text evidence="13">The sequence shown here is derived from an EMBL/GenBank/DDBJ whole genome shotgun (WGS) entry which is preliminary data.</text>
</comment>
<keyword evidence="4 10" id="KW-0812">Transmembrane</keyword>
<dbReference type="InterPro" id="IPR008710">
    <property type="entry name" value="Nicastrin"/>
</dbReference>
<comment type="similarity">
    <text evidence="2">Belongs to the nicastrin family.</text>
</comment>
<feature type="signal peptide" evidence="11">
    <location>
        <begin position="1"/>
        <end position="17"/>
    </location>
</feature>
<evidence type="ECO:0000256" key="1">
    <source>
        <dbReference type="ARBA" id="ARBA00004479"/>
    </source>
</evidence>
<accession>A0AAD2FW96</accession>
<evidence type="ECO:0000256" key="9">
    <source>
        <dbReference type="ARBA" id="ARBA00023180"/>
    </source>
</evidence>
<dbReference type="Proteomes" id="UP001295423">
    <property type="component" value="Unassembled WGS sequence"/>
</dbReference>
<proteinExistence type="inferred from homology"/>
<evidence type="ECO:0000256" key="4">
    <source>
        <dbReference type="ARBA" id="ARBA00022692"/>
    </source>
</evidence>
<evidence type="ECO:0000256" key="5">
    <source>
        <dbReference type="ARBA" id="ARBA00022729"/>
    </source>
</evidence>
<dbReference type="GO" id="GO:0016485">
    <property type="term" value="P:protein processing"/>
    <property type="evidence" value="ECO:0007669"/>
    <property type="project" value="InterPro"/>
</dbReference>
<evidence type="ECO:0000256" key="11">
    <source>
        <dbReference type="SAM" id="SignalP"/>
    </source>
</evidence>
<dbReference type="AlphaFoldDB" id="A0AAD2FW96"/>
<evidence type="ECO:0000256" key="3">
    <source>
        <dbReference type="ARBA" id="ARBA00015303"/>
    </source>
</evidence>
<feature type="domain" description="Nicastrin small lobe" evidence="12">
    <location>
        <begin position="40"/>
        <end position="196"/>
    </location>
</feature>